<dbReference type="Gene3D" id="2.60.370.10">
    <property type="entry name" value="Ctag/Cox11"/>
    <property type="match status" value="1"/>
</dbReference>
<feature type="transmembrane region" description="Helical" evidence="10">
    <location>
        <begin position="20"/>
        <end position="41"/>
    </location>
</feature>
<comment type="function">
    <text evidence="1">Exerts its effect at some terminal stage of cytochrome c oxidase synthesis, probably by being involved in the insertion of the copper B into subunit I.</text>
</comment>
<reference evidence="11 12" key="1">
    <citation type="submission" date="2017-08" db="EMBL/GenBank/DDBJ databases">
        <title>Lysobacter sylvestris genome.</title>
        <authorList>
            <person name="Zhang D.-C."/>
            <person name="Albuquerque L."/>
            <person name="Franca L."/>
            <person name="Froufe H.J.C."/>
            <person name="Barroso C."/>
            <person name="Egas C."/>
            <person name="Da Costa M."/>
            <person name="Margesin R."/>
        </authorList>
    </citation>
    <scope>NUCLEOTIDE SEQUENCE [LARGE SCALE GENOMIC DNA]</scope>
    <source>
        <strain evidence="11 12">AM20-91</strain>
    </source>
</reference>
<name>A0A2K1Q1L0_9GAMM</name>
<accession>A0A2K1Q1L0</accession>
<keyword evidence="7 10" id="KW-1133">Transmembrane helix</keyword>
<dbReference type="PIRSF" id="PIRSF005413">
    <property type="entry name" value="COX11"/>
    <property type="match status" value="1"/>
</dbReference>
<dbReference type="SUPFAM" id="SSF110111">
    <property type="entry name" value="Ctag/Cox11"/>
    <property type="match status" value="1"/>
</dbReference>
<dbReference type="NCBIfam" id="NF003465">
    <property type="entry name" value="PRK05089.1"/>
    <property type="match status" value="1"/>
</dbReference>
<gene>
    <name evidence="11" type="ORF">Lysil_0543</name>
</gene>
<evidence type="ECO:0000256" key="10">
    <source>
        <dbReference type="SAM" id="Phobius"/>
    </source>
</evidence>
<evidence type="ECO:0000256" key="3">
    <source>
        <dbReference type="ARBA" id="ARBA00009620"/>
    </source>
</evidence>
<organism evidence="11 12">
    <name type="scientific">Solilutibacter silvestris</name>
    <dbReference type="NCBI Taxonomy" id="1645665"/>
    <lineage>
        <taxon>Bacteria</taxon>
        <taxon>Pseudomonadati</taxon>
        <taxon>Pseudomonadota</taxon>
        <taxon>Gammaproteobacteria</taxon>
        <taxon>Lysobacterales</taxon>
        <taxon>Lysobacteraceae</taxon>
        <taxon>Solilutibacter</taxon>
    </lineage>
</organism>
<evidence type="ECO:0000313" key="11">
    <source>
        <dbReference type="EMBL" id="PNS08914.1"/>
    </source>
</evidence>
<dbReference type="PANTHER" id="PTHR21320:SF3">
    <property type="entry name" value="CYTOCHROME C OXIDASE ASSEMBLY PROTEIN COX11, MITOCHONDRIAL-RELATED"/>
    <property type="match status" value="1"/>
</dbReference>
<evidence type="ECO:0000256" key="1">
    <source>
        <dbReference type="ARBA" id="ARBA00004007"/>
    </source>
</evidence>
<keyword evidence="6" id="KW-0735">Signal-anchor</keyword>
<evidence type="ECO:0000313" key="12">
    <source>
        <dbReference type="Proteomes" id="UP000236220"/>
    </source>
</evidence>
<dbReference type="EMBL" id="NPZB01000001">
    <property type="protein sequence ID" value="PNS08914.1"/>
    <property type="molecule type" value="Genomic_DNA"/>
</dbReference>
<evidence type="ECO:0000256" key="8">
    <source>
        <dbReference type="ARBA" id="ARBA00023008"/>
    </source>
</evidence>
<dbReference type="Pfam" id="PF04442">
    <property type="entry name" value="CtaG_Cox11"/>
    <property type="match status" value="1"/>
</dbReference>
<dbReference type="InterPro" id="IPR023471">
    <property type="entry name" value="CtaG/Cox11_dom_sf"/>
</dbReference>
<dbReference type="OrthoDB" id="9804841at2"/>
<dbReference type="PANTHER" id="PTHR21320">
    <property type="entry name" value="CYTOCHROME C OXIDASE ASSEMBLY PROTEIN COX11-RELATED"/>
    <property type="match status" value="1"/>
</dbReference>
<evidence type="ECO:0000256" key="2">
    <source>
        <dbReference type="ARBA" id="ARBA00004382"/>
    </source>
</evidence>
<dbReference type="GO" id="GO:0005507">
    <property type="term" value="F:copper ion binding"/>
    <property type="evidence" value="ECO:0007669"/>
    <property type="project" value="InterPro"/>
</dbReference>
<comment type="caution">
    <text evidence="11">The sequence shown here is derived from an EMBL/GenBank/DDBJ whole genome shotgun (WGS) entry which is preliminary data.</text>
</comment>
<evidence type="ECO:0000256" key="9">
    <source>
        <dbReference type="ARBA" id="ARBA00023136"/>
    </source>
</evidence>
<comment type="subcellular location">
    <subcellularLocation>
        <location evidence="2">Cell inner membrane</location>
        <topology evidence="2">Single-pass type II membrane protein</topology>
        <orientation evidence="2">Periplasmic side</orientation>
    </subcellularLocation>
</comment>
<dbReference type="RefSeq" id="WP_103074038.1">
    <property type="nucleotide sequence ID" value="NZ_NPZB01000001.1"/>
</dbReference>
<dbReference type="Proteomes" id="UP000236220">
    <property type="component" value="Unassembled WGS sequence"/>
</dbReference>
<dbReference type="GO" id="GO:0005886">
    <property type="term" value="C:plasma membrane"/>
    <property type="evidence" value="ECO:0007669"/>
    <property type="project" value="UniProtKB-SubCell"/>
</dbReference>
<sequence>MSADPAAHPAPGSTRGMGKLVVVIAVAFLVTFSLVPFYRIACEKVLGVRLTKGPNEVAAVAAAPVASRWITVQFDGRVNSKLSWDFAPNQLQMRVQTGKPYSASYRAHNNSAHLVVGNAVPSIAPAQGSKYFAKTECFCFTEQKMQPGETRDMPVRFVVDPALPSDIDTLTLSYTFYQNDTLTARALAAGATTAAAAAP</sequence>
<evidence type="ECO:0000256" key="5">
    <source>
        <dbReference type="ARBA" id="ARBA00022692"/>
    </source>
</evidence>
<proteinExistence type="inferred from homology"/>
<evidence type="ECO:0000256" key="4">
    <source>
        <dbReference type="ARBA" id="ARBA00015384"/>
    </source>
</evidence>
<keyword evidence="9 10" id="KW-0472">Membrane</keyword>
<keyword evidence="5 10" id="KW-0812">Transmembrane</keyword>
<comment type="similarity">
    <text evidence="3">Belongs to the COX11/CtaG family.</text>
</comment>
<evidence type="ECO:0000256" key="6">
    <source>
        <dbReference type="ARBA" id="ARBA00022968"/>
    </source>
</evidence>
<protein>
    <recommendedName>
        <fullName evidence="4">Cytochrome c oxidase assembly protein CtaG</fullName>
    </recommendedName>
</protein>
<dbReference type="AlphaFoldDB" id="A0A2K1Q1L0"/>
<keyword evidence="12" id="KW-1185">Reference proteome</keyword>
<keyword evidence="8" id="KW-0186">Copper</keyword>
<evidence type="ECO:0000256" key="7">
    <source>
        <dbReference type="ARBA" id="ARBA00022989"/>
    </source>
</evidence>
<dbReference type="InterPro" id="IPR007533">
    <property type="entry name" value="Cyt_c_oxidase_assmbl_CtaG"/>
</dbReference>